<feature type="non-terminal residue" evidence="1">
    <location>
        <position position="1"/>
    </location>
</feature>
<protein>
    <submittedName>
        <fullName evidence="1">Uncharacterized protein</fullName>
    </submittedName>
</protein>
<sequence length="24" mass="2497">VKSPGFLRDDALLANARLDLTPGG</sequence>
<gene>
    <name evidence="1" type="ORF">METZ01_LOCUS383193</name>
</gene>
<accession>A0A382U7R9</accession>
<dbReference type="EMBL" id="UINC01142165">
    <property type="protein sequence ID" value="SVD30339.1"/>
    <property type="molecule type" value="Genomic_DNA"/>
</dbReference>
<proteinExistence type="predicted"/>
<dbReference type="AlphaFoldDB" id="A0A382U7R9"/>
<name>A0A382U7R9_9ZZZZ</name>
<reference evidence="1" key="1">
    <citation type="submission" date="2018-05" db="EMBL/GenBank/DDBJ databases">
        <authorList>
            <person name="Lanie J.A."/>
            <person name="Ng W.-L."/>
            <person name="Kazmierczak K.M."/>
            <person name="Andrzejewski T.M."/>
            <person name="Davidsen T.M."/>
            <person name="Wayne K.J."/>
            <person name="Tettelin H."/>
            <person name="Glass J.I."/>
            <person name="Rusch D."/>
            <person name="Podicherti R."/>
            <person name="Tsui H.-C.T."/>
            <person name="Winkler M.E."/>
        </authorList>
    </citation>
    <scope>NUCLEOTIDE SEQUENCE</scope>
</reference>
<organism evidence="1">
    <name type="scientific">marine metagenome</name>
    <dbReference type="NCBI Taxonomy" id="408172"/>
    <lineage>
        <taxon>unclassified sequences</taxon>
        <taxon>metagenomes</taxon>
        <taxon>ecological metagenomes</taxon>
    </lineage>
</organism>
<evidence type="ECO:0000313" key="1">
    <source>
        <dbReference type="EMBL" id="SVD30339.1"/>
    </source>
</evidence>